<comment type="subcellular location">
    <subcellularLocation>
        <location evidence="1">Membrane</location>
    </subcellularLocation>
</comment>
<evidence type="ECO:0000256" key="2">
    <source>
        <dbReference type="ARBA" id="ARBA00022692"/>
    </source>
</evidence>
<reference evidence="6 7" key="1">
    <citation type="submission" date="2016-10" db="EMBL/GenBank/DDBJ databases">
        <authorList>
            <person name="de Groot N.N."/>
        </authorList>
    </citation>
    <scope>NUCLEOTIDE SEQUENCE [LARGE SCALE GENOMIC DNA]</scope>
    <source>
        <strain evidence="6 7">DSM 17925</strain>
    </source>
</reference>
<dbReference type="PANTHER" id="PTHR35814">
    <property type="match status" value="1"/>
</dbReference>
<feature type="transmembrane region" description="Helical" evidence="5">
    <location>
        <begin position="6"/>
        <end position="26"/>
    </location>
</feature>
<accession>A0A1I0Q493</accession>
<feature type="transmembrane region" description="Helical" evidence="5">
    <location>
        <begin position="55"/>
        <end position="85"/>
    </location>
</feature>
<dbReference type="RefSeq" id="WP_089992604.1">
    <property type="nucleotide sequence ID" value="NZ_FOIZ01000001.1"/>
</dbReference>
<dbReference type="Gene3D" id="1.20.120.550">
    <property type="entry name" value="Membrane associated eicosanoid/glutathione metabolism-like domain"/>
    <property type="match status" value="1"/>
</dbReference>
<feature type="transmembrane region" description="Helical" evidence="5">
    <location>
        <begin position="105"/>
        <end position="124"/>
    </location>
</feature>
<dbReference type="EMBL" id="FOIZ01000001">
    <property type="protein sequence ID" value="SEW21720.1"/>
    <property type="molecule type" value="Genomic_DNA"/>
</dbReference>
<evidence type="ECO:0000256" key="3">
    <source>
        <dbReference type="ARBA" id="ARBA00022989"/>
    </source>
</evidence>
<dbReference type="PANTHER" id="PTHR35814:SF1">
    <property type="entry name" value="GLUTATHIONE S-TRANSFERASE-RELATED"/>
    <property type="match status" value="1"/>
</dbReference>
<dbReference type="OrthoDB" id="7619858at2"/>
<keyword evidence="2 5" id="KW-0812">Transmembrane</keyword>
<evidence type="ECO:0000313" key="7">
    <source>
        <dbReference type="Proteomes" id="UP000199167"/>
    </source>
</evidence>
<proteinExistence type="predicted"/>
<dbReference type="AlphaFoldDB" id="A0A1I0Q493"/>
<sequence>MLPITSVFAALIALLFLALSFHVIAYRRAKLISLGDHGDKALETRVRAQANCAEYAPLGLILLALVEMAGAPAVATIVLGMALLAGRLLHAVGFWGERPVMAFRVYGMLLTTGMIFVAAIGLLLHRLF</sequence>
<dbReference type="SUPFAM" id="SSF161084">
    <property type="entry name" value="MAPEG domain-like"/>
    <property type="match status" value="1"/>
</dbReference>
<dbReference type="Pfam" id="PF01124">
    <property type="entry name" value="MAPEG"/>
    <property type="match status" value="1"/>
</dbReference>
<name>A0A1I0Q493_9RHOB</name>
<gene>
    <name evidence="6" type="ORF">SAMN04488515_1654</name>
</gene>
<keyword evidence="7" id="KW-1185">Reference proteome</keyword>
<evidence type="ECO:0008006" key="8">
    <source>
        <dbReference type="Google" id="ProtNLM"/>
    </source>
</evidence>
<organism evidence="6 7">
    <name type="scientific">Cognatiyoonia koreensis</name>
    <dbReference type="NCBI Taxonomy" id="364200"/>
    <lineage>
        <taxon>Bacteria</taxon>
        <taxon>Pseudomonadati</taxon>
        <taxon>Pseudomonadota</taxon>
        <taxon>Alphaproteobacteria</taxon>
        <taxon>Rhodobacterales</taxon>
        <taxon>Paracoccaceae</taxon>
        <taxon>Cognatiyoonia</taxon>
    </lineage>
</organism>
<dbReference type="STRING" id="364200.SAMN04488515_1654"/>
<dbReference type="Proteomes" id="UP000199167">
    <property type="component" value="Unassembled WGS sequence"/>
</dbReference>
<keyword evidence="3 5" id="KW-1133">Transmembrane helix</keyword>
<protein>
    <recommendedName>
        <fullName evidence="8">MAPEG family protein</fullName>
    </recommendedName>
</protein>
<dbReference type="InterPro" id="IPR001129">
    <property type="entry name" value="Membr-assoc_MAPEG"/>
</dbReference>
<evidence type="ECO:0000313" key="6">
    <source>
        <dbReference type="EMBL" id="SEW21720.1"/>
    </source>
</evidence>
<evidence type="ECO:0000256" key="1">
    <source>
        <dbReference type="ARBA" id="ARBA00004370"/>
    </source>
</evidence>
<dbReference type="InterPro" id="IPR023352">
    <property type="entry name" value="MAPEG-like_dom_sf"/>
</dbReference>
<dbReference type="GO" id="GO:0016020">
    <property type="term" value="C:membrane"/>
    <property type="evidence" value="ECO:0007669"/>
    <property type="project" value="UniProtKB-SubCell"/>
</dbReference>
<keyword evidence="4 5" id="KW-0472">Membrane</keyword>
<evidence type="ECO:0000256" key="4">
    <source>
        <dbReference type="ARBA" id="ARBA00023136"/>
    </source>
</evidence>
<evidence type="ECO:0000256" key="5">
    <source>
        <dbReference type="SAM" id="Phobius"/>
    </source>
</evidence>